<sequence length="188" mass="22113">MELRAELPLEGVISFYQSIDRFWQYCNMCRKLEEEGSEDQRVACAIGARECIDNAYAEYLLNIPLIFATVDGIKPMSLSTELDTEELKLHFQRQLDSIDRKDEIWRYLDILNTLRNTCPFNCSFEKVERDVEDLVELADDARRFVETLYVDILVDETKGQLEEMIKNPESFRSLFPLPPKPLKDEYRI</sequence>
<comment type="caution">
    <text evidence="1">The sequence shown here is derived from an EMBL/GenBank/DDBJ whole genome shotgun (WGS) entry which is preliminary data.</text>
</comment>
<dbReference type="Proteomes" id="UP000885863">
    <property type="component" value="Unassembled WGS sequence"/>
</dbReference>
<proteinExistence type="predicted"/>
<dbReference type="EMBL" id="DQZR01000133">
    <property type="protein sequence ID" value="HDM36254.1"/>
    <property type="molecule type" value="Genomic_DNA"/>
</dbReference>
<gene>
    <name evidence="1" type="ORF">ENG09_03235</name>
</gene>
<organism evidence="1">
    <name type="scientific">Candidatus Syntropharchaeum butanivorans</name>
    <dbReference type="NCBI Taxonomy" id="1839936"/>
    <lineage>
        <taxon>Archaea</taxon>
        <taxon>Methanobacteriati</taxon>
        <taxon>Methanobacteriota</taxon>
        <taxon>Stenosarchaea group</taxon>
        <taxon>Methanomicrobia</taxon>
        <taxon>Methanosarcinales</taxon>
        <taxon>ANME-2 cluster</taxon>
        <taxon>Candidatus Syntropharchaeum</taxon>
    </lineage>
</organism>
<reference evidence="1" key="1">
    <citation type="journal article" date="2020" name="mSystems">
        <title>Genome- and Community-Level Interaction Insights into Carbon Utilization and Element Cycling Functions of Hydrothermarchaeota in Hydrothermal Sediment.</title>
        <authorList>
            <person name="Zhou Z."/>
            <person name="Liu Y."/>
            <person name="Xu W."/>
            <person name="Pan J."/>
            <person name="Luo Z.H."/>
            <person name="Li M."/>
        </authorList>
    </citation>
    <scope>NUCLEOTIDE SEQUENCE [LARGE SCALE GENOMIC DNA]</scope>
    <source>
        <strain evidence="1">HyVt-185</strain>
    </source>
</reference>
<evidence type="ECO:0000313" key="1">
    <source>
        <dbReference type="EMBL" id="HDM36254.1"/>
    </source>
</evidence>
<accession>A0A7C0X1V7</accession>
<dbReference type="AlphaFoldDB" id="A0A7C0X1V7"/>
<protein>
    <recommendedName>
        <fullName evidence="2">HEPN domain-containing protein</fullName>
    </recommendedName>
</protein>
<name>A0A7C0X1V7_9EURY</name>
<evidence type="ECO:0008006" key="2">
    <source>
        <dbReference type="Google" id="ProtNLM"/>
    </source>
</evidence>